<keyword evidence="3" id="KW-1185">Reference proteome</keyword>
<dbReference type="Pfam" id="PF18602">
    <property type="entry name" value="Rap1a"/>
    <property type="match status" value="1"/>
</dbReference>
<gene>
    <name evidence="2" type="ORF">CR105_00260</name>
</gene>
<dbReference type="AlphaFoldDB" id="A0A2G8TKS1"/>
<evidence type="ECO:0000259" key="1">
    <source>
        <dbReference type="Pfam" id="PF18602"/>
    </source>
</evidence>
<organism evidence="2 3">
    <name type="scientific">Massilia eurypsychrophila</name>
    <dbReference type="NCBI Taxonomy" id="1485217"/>
    <lineage>
        <taxon>Bacteria</taxon>
        <taxon>Pseudomonadati</taxon>
        <taxon>Pseudomonadota</taxon>
        <taxon>Betaproteobacteria</taxon>
        <taxon>Burkholderiales</taxon>
        <taxon>Oxalobacteraceae</taxon>
        <taxon>Telluria group</taxon>
        <taxon>Massilia</taxon>
    </lineage>
</organism>
<dbReference type="Proteomes" id="UP000230390">
    <property type="component" value="Unassembled WGS sequence"/>
</dbReference>
<accession>A0A2G8TKS1</accession>
<protein>
    <recommendedName>
        <fullName evidence="1">Rap1a immunity protein domain-containing protein</fullName>
    </recommendedName>
</protein>
<proteinExistence type="predicted"/>
<evidence type="ECO:0000313" key="2">
    <source>
        <dbReference type="EMBL" id="PIL46632.1"/>
    </source>
</evidence>
<evidence type="ECO:0000313" key="3">
    <source>
        <dbReference type="Proteomes" id="UP000230390"/>
    </source>
</evidence>
<dbReference type="InterPro" id="IPR041238">
    <property type="entry name" value="Rap1a"/>
</dbReference>
<reference evidence="2 3" key="1">
    <citation type="submission" date="2017-10" db="EMBL/GenBank/DDBJ databases">
        <title>Massilia psychrophilum sp. nov., a novel purple-pigmented bacterium isolated from Tianshan glacier, Xinjiang Municipality, China.</title>
        <authorList>
            <person name="Wang H."/>
        </authorList>
    </citation>
    <scope>NUCLEOTIDE SEQUENCE [LARGE SCALE GENOMIC DNA]</scope>
    <source>
        <strain evidence="2 3">JCM 30074</strain>
    </source>
</reference>
<dbReference type="EMBL" id="PDOC01000001">
    <property type="protein sequence ID" value="PIL46632.1"/>
    <property type="molecule type" value="Genomic_DNA"/>
</dbReference>
<name>A0A2G8TKS1_9BURK</name>
<comment type="caution">
    <text evidence="2">The sequence shown here is derived from an EMBL/GenBank/DDBJ whole genome shotgun (WGS) entry which is preliminary data.</text>
</comment>
<dbReference type="Gene3D" id="1.10.890.40">
    <property type="match status" value="1"/>
</dbReference>
<sequence>MTGQQLVDQFLGPPEEYGKMSGRTYTYHQLAQGYLDGINDATEGKLWCYTGRWKPHERDSALILELSKLPAATLKGNAAPLVLEFLIKKYPCHTSPNPNQ</sequence>
<feature type="domain" description="Rap1a immunity protein" evidence="1">
    <location>
        <begin position="20"/>
        <end position="92"/>
    </location>
</feature>